<dbReference type="InterPro" id="IPR000182">
    <property type="entry name" value="GNAT_dom"/>
</dbReference>
<evidence type="ECO:0000313" key="6">
    <source>
        <dbReference type="Proteomes" id="UP000021053"/>
    </source>
</evidence>
<dbReference type="PROSITE" id="PS51186">
    <property type="entry name" value="GNAT"/>
    <property type="match status" value="1"/>
</dbReference>
<dbReference type="PANTHER" id="PTHR43792">
    <property type="entry name" value="GNAT FAMILY, PUTATIVE (AFU_ORTHOLOGUE AFUA_3G00765)-RELATED-RELATED"/>
    <property type="match status" value="1"/>
</dbReference>
<organism evidence="5 6">
    <name type="scientific">Cryptosporangium arvum DSM 44712</name>
    <dbReference type="NCBI Taxonomy" id="927661"/>
    <lineage>
        <taxon>Bacteria</taxon>
        <taxon>Bacillati</taxon>
        <taxon>Actinomycetota</taxon>
        <taxon>Actinomycetes</taxon>
        <taxon>Cryptosporangiales</taxon>
        <taxon>Cryptosporangiaceae</taxon>
        <taxon>Cryptosporangium</taxon>
    </lineage>
</organism>
<keyword evidence="5" id="KW-0687">Ribonucleoprotein</keyword>
<dbReference type="GO" id="GO:0005737">
    <property type="term" value="C:cytoplasm"/>
    <property type="evidence" value="ECO:0007669"/>
    <property type="project" value="TreeGrafter"/>
</dbReference>
<protein>
    <submittedName>
        <fullName evidence="5">Acetyltransferase, ribosomal protein N-acetylase</fullName>
    </submittedName>
</protein>
<dbReference type="RefSeq" id="WP_035848666.1">
    <property type="nucleotide sequence ID" value="NZ_KK073874.1"/>
</dbReference>
<reference evidence="5 6" key="1">
    <citation type="submission" date="2013-07" db="EMBL/GenBank/DDBJ databases">
        <authorList>
            <consortium name="DOE Joint Genome Institute"/>
            <person name="Eisen J."/>
            <person name="Huntemann M."/>
            <person name="Han J."/>
            <person name="Chen A."/>
            <person name="Kyrpides N."/>
            <person name="Mavromatis K."/>
            <person name="Markowitz V."/>
            <person name="Palaniappan K."/>
            <person name="Ivanova N."/>
            <person name="Schaumberg A."/>
            <person name="Pati A."/>
            <person name="Liolios K."/>
            <person name="Nordberg H.P."/>
            <person name="Cantor M.N."/>
            <person name="Hua S.X."/>
            <person name="Woyke T."/>
        </authorList>
    </citation>
    <scope>NUCLEOTIDE SEQUENCE [LARGE SCALE GENOMIC DNA]</scope>
    <source>
        <strain evidence="5 6">DSM 44712</strain>
    </source>
</reference>
<keyword evidence="5" id="KW-0689">Ribosomal protein</keyword>
<name>A0A011ACW2_9ACTN</name>
<keyword evidence="1 5" id="KW-0808">Transferase</keyword>
<accession>A0A011ACW2</accession>
<comment type="similarity">
    <text evidence="3">Belongs to the acetyltransferase family. RimJ subfamily.</text>
</comment>
<sequence length="212" mass="24000">MTALPGWPATLAEGPVGLRPHRIRDARAWSEVRLANEEWLARWEPTSMRPWADRHRTSDYYELYRSLRRGVRLGQIMPFVVTYEDQFVGQLTLGNIVRGAFCSAYAGYWVDNRVAGRGVIPTALAMAVDFSFAHAALHRIEVNIRPENTSSRRVVEKLGFRQEGFHPRYLHIDGGWRDHVGYALTVEDVAPAGLLARWRTARTGSSSDPAAR</sequence>
<evidence type="ECO:0000256" key="2">
    <source>
        <dbReference type="ARBA" id="ARBA00023315"/>
    </source>
</evidence>
<proteinExistence type="inferred from homology"/>
<dbReference type="GO" id="GO:0005840">
    <property type="term" value="C:ribosome"/>
    <property type="evidence" value="ECO:0007669"/>
    <property type="project" value="UniProtKB-KW"/>
</dbReference>
<dbReference type="SUPFAM" id="SSF55729">
    <property type="entry name" value="Acyl-CoA N-acyltransferases (Nat)"/>
    <property type="match status" value="1"/>
</dbReference>
<evidence type="ECO:0000313" key="5">
    <source>
        <dbReference type="EMBL" id="EXG79891.1"/>
    </source>
</evidence>
<gene>
    <name evidence="5" type="ORF">CryarDRAFT_0942</name>
</gene>
<comment type="caution">
    <text evidence="5">The sequence shown here is derived from an EMBL/GenBank/DDBJ whole genome shotgun (WGS) entry which is preliminary data.</text>
</comment>
<dbReference type="PATRIC" id="fig|927661.3.peg.926"/>
<dbReference type="PANTHER" id="PTHR43792:SF8">
    <property type="entry name" value="[RIBOSOMAL PROTEIN US5]-ALANINE N-ACETYLTRANSFERASE"/>
    <property type="match status" value="1"/>
</dbReference>
<dbReference type="Proteomes" id="UP000021053">
    <property type="component" value="Unassembled WGS sequence"/>
</dbReference>
<dbReference type="Pfam" id="PF13302">
    <property type="entry name" value="Acetyltransf_3"/>
    <property type="match status" value="1"/>
</dbReference>
<dbReference type="HOGENOM" id="CLU_013985_40_0_11"/>
<evidence type="ECO:0000256" key="1">
    <source>
        <dbReference type="ARBA" id="ARBA00022679"/>
    </source>
</evidence>
<dbReference type="EMBL" id="JFBT01000001">
    <property type="protein sequence ID" value="EXG79891.1"/>
    <property type="molecule type" value="Genomic_DNA"/>
</dbReference>
<feature type="domain" description="N-acetyltransferase" evidence="4">
    <location>
        <begin position="30"/>
        <end position="187"/>
    </location>
</feature>
<keyword evidence="6" id="KW-1185">Reference proteome</keyword>
<keyword evidence="2" id="KW-0012">Acyltransferase</keyword>
<dbReference type="OrthoDB" id="5242221at2"/>
<dbReference type="GO" id="GO:0008999">
    <property type="term" value="F:protein-N-terminal-alanine acetyltransferase activity"/>
    <property type="evidence" value="ECO:0007669"/>
    <property type="project" value="TreeGrafter"/>
</dbReference>
<evidence type="ECO:0000256" key="3">
    <source>
        <dbReference type="ARBA" id="ARBA00038502"/>
    </source>
</evidence>
<dbReference type="Gene3D" id="3.40.630.30">
    <property type="match status" value="1"/>
</dbReference>
<evidence type="ECO:0000259" key="4">
    <source>
        <dbReference type="PROSITE" id="PS51186"/>
    </source>
</evidence>
<dbReference type="InterPro" id="IPR016181">
    <property type="entry name" value="Acyl_CoA_acyltransferase"/>
</dbReference>
<dbReference type="AlphaFoldDB" id="A0A011ACW2"/>
<dbReference type="InterPro" id="IPR051531">
    <property type="entry name" value="N-acetyltransferase"/>
</dbReference>